<dbReference type="GO" id="GO:0052621">
    <property type="term" value="F:diguanylate cyclase activity"/>
    <property type="evidence" value="ECO:0007669"/>
    <property type="project" value="UniProtKB-EC"/>
</dbReference>
<dbReference type="NCBIfam" id="TIGR00254">
    <property type="entry name" value="GGDEF"/>
    <property type="match status" value="1"/>
</dbReference>
<evidence type="ECO:0000313" key="3">
    <source>
        <dbReference type="Proteomes" id="UP001172743"/>
    </source>
</evidence>
<accession>A0ABT8GSP1</accession>
<name>A0ABT8GSP1_9BACL</name>
<evidence type="ECO:0000313" key="2">
    <source>
        <dbReference type="EMBL" id="MDN4494422.1"/>
    </source>
</evidence>
<dbReference type="Pfam" id="PF00990">
    <property type="entry name" value="GGDEF"/>
    <property type="match status" value="1"/>
</dbReference>
<dbReference type="InterPro" id="IPR052163">
    <property type="entry name" value="DGC-Regulatory_Protein"/>
</dbReference>
<protein>
    <submittedName>
        <fullName evidence="2">Sensor domain-containing diguanylate cyclase</fullName>
        <ecNumber evidence="2">2.7.7.65</ecNumber>
    </submittedName>
</protein>
<dbReference type="Proteomes" id="UP001172743">
    <property type="component" value="Unassembled WGS sequence"/>
</dbReference>
<dbReference type="InterPro" id="IPR000160">
    <property type="entry name" value="GGDEF_dom"/>
</dbReference>
<dbReference type="PANTHER" id="PTHR46663:SF4">
    <property type="entry name" value="DIGUANYLATE CYCLASE DGCT-RELATED"/>
    <property type="match status" value="1"/>
</dbReference>
<dbReference type="PROSITE" id="PS50887">
    <property type="entry name" value="GGDEF"/>
    <property type="match status" value="1"/>
</dbReference>
<comment type="caution">
    <text evidence="2">The sequence shown here is derived from an EMBL/GenBank/DDBJ whole genome shotgun (WGS) entry which is preliminary data.</text>
</comment>
<dbReference type="Gene3D" id="3.30.450.40">
    <property type="match status" value="1"/>
</dbReference>
<dbReference type="SUPFAM" id="SSF55073">
    <property type="entry name" value="Nucleotide cyclase"/>
    <property type="match status" value="1"/>
</dbReference>
<sequence>MYKNFDELASDVLALAKEILPDKLIYINSLNDKQQIILKLSDTNTSILVTEGMVINLNETLCNRIDFERNEPLIYEDISRETCLNGLKRTLADVNINAYLGIPISLFDGERFGTLCVAHHEASHFDKKSVEMLQRIARMFSYYLDLERLAYRDSLTGLYNRQYLYKYFEDFSVTEGVLFFLDLDGFKKVNDVYGHETGDLVLKEVSLRLQKFVKEPNDDAFAVRLGGDEFIINLPRISSTEEISQRAEQLINYLNTWDTEYQLSASIGIVPYSANGGVQLNTLLKNADNALYRAKAAGKNNYKIFNGYC</sequence>
<evidence type="ECO:0000259" key="1">
    <source>
        <dbReference type="PROSITE" id="PS50887"/>
    </source>
</evidence>
<dbReference type="SMART" id="SM00065">
    <property type="entry name" value="GAF"/>
    <property type="match status" value="1"/>
</dbReference>
<keyword evidence="2" id="KW-0548">Nucleotidyltransferase</keyword>
<dbReference type="Pfam" id="PF13185">
    <property type="entry name" value="GAF_2"/>
    <property type="match status" value="1"/>
</dbReference>
<dbReference type="InterPro" id="IPR029787">
    <property type="entry name" value="Nucleotide_cyclase"/>
</dbReference>
<reference evidence="2" key="1">
    <citation type="submission" date="2023-07" db="EMBL/GenBank/DDBJ databases">
        <title>Ureibacillus sp. isolated from freshwater well.</title>
        <authorList>
            <person name="Kirdat K."/>
            <person name="Bhatt A."/>
            <person name="Teware R."/>
            <person name="Bhavsar Y."/>
            <person name="Yadav A."/>
        </authorList>
    </citation>
    <scope>NUCLEOTIDE SEQUENCE</scope>
    <source>
        <strain evidence="2">BA0131</strain>
    </source>
</reference>
<keyword evidence="2" id="KW-0808">Transferase</keyword>
<dbReference type="SUPFAM" id="SSF55781">
    <property type="entry name" value="GAF domain-like"/>
    <property type="match status" value="1"/>
</dbReference>
<dbReference type="InterPro" id="IPR003018">
    <property type="entry name" value="GAF"/>
</dbReference>
<dbReference type="SMART" id="SM00267">
    <property type="entry name" value="GGDEF"/>
    <property type="match status" value="1"/>
</dbReference>
<organism evidence="2 3">
    <name type="scientific">Ureibacillus aquaedulcis</name>
    <dbReference type="NCBI Taxonomy" id="3058421"/>
    <lineage>
        <taxon>Bacteria</taxon>
        <taxon>Bacillati</taxon>
        <taxon>Bacillota</taxon>
        <taxon>Bacilli</taxon>
        <taxon>Bacillales</taxon>
        <taxon>Caryophanaceae</taxon>
        <taxon>Ureibacillus</taxon>
    </lineage>
</organism>
<keyword evidence="3" id="KW-1185">Reference proteome</keyword>
<dbReference type="EC" id="2.7.7.65" evidence="2"/>
<dbReference type="PANTHER" id="PTHR46663">
    <property type="entry name" value="DIGUANYLATE CYCLASE DGCT-RELATED"/>
    <property type="match status" value="1"/>
</dbReference>
<feature type="domain" description="GGDEF" evidence="1">
    <location>
        <begin position="174"/>
        <end position="307"/>
    </location>
</feature>
<dbReference type="CDD" id="cd01949">
    <property type="entry name" value="GGDEF"/>
    <property type="match status" value="1"/>
</dbReference>
<dbReference type="EMBL" id="JAUHTQ010000009">
    <property type="protein sequence ID" value="MDN4494422.1"/>
    <property type="molecule type" value="Genomic_DNA"/>
</dbReference>
<dbReference type="Gene3D" id="3.30.70.270">
    <property type="match status" value="1"/>
</dbReference>
<proteinExistence type="predicted"/>
<dbReference type="InterPro" id="IPR043128">
    <property type="entry name" value="Rev_trsase/Diguanyl_cyclase"/>
</dbReference>
<dbReference type="InterPro" id="IPR029016">
    <property type="entry name" value="GAF-like_dom_sf"/>
</dbReference>
<gene>
    <name evidence="2" type="ORF">QYB95_12795</name>
</gene>